<sequence length="49" mass="5567">NAHNFGMLVNIFVDVKEAVHKTFKGSVAKTNWQGFQNFTMDLLLKLILS</sequence>
<dbReference type="EMBL" id="CAJVQA010069785">
    <property type="protein sequence ID" value="CAG8833012.1"/>
    <property type="molecule type" value="Genomic_DNA"/>
</dbReference>
<protein>
    <submittedName>
        <fullName evidence="1">7156_t:CDS:1</fullName>
    </submittedName>
</protein>
<accession>A0A9N9PD23</accession>
<evidence type="ECO:0000313" key="1">
    <source>
        <dbReference type="EMBL" id="CAG8833012.1"/>
    </source>
</evidence>
<dbReference type="Proteomes" id="UP000789759">
    <property type="component" value="Unassembled WGS sequence"/>
</dbReference>
<dbReference type="OrthoDB" id="2441918at2759"/>
<reference evidence="1" key="1">
    <citation type="submission" date="2021-06" db="EMBL/GenBank/DDBJ databases">
        <authorList>
            <person name="Kallberg Y."/>
            <person name="Tangrot J."/>
            <person name="Rosling A."/>
        </authorList>
    </citation>
    <scope>NUCLEOTIDE SEQUENCE</scope>
    <source>
        <strain evidence="1">FL966</strain>
    </source>
</reference>
<evidence type="ECO:0000313" key="2">
    <source>
        <dbReference type="Proteomes" id="UP000789759"/>
    </source>
</evidence>
<feature type="non-terminal residue" evidence="1">
    <location>
        <position position="1"/>
    </location>
</feature>
<name>A0A9N9PD23_9GLOM</name>
<organism evidence="1 2">
    <name type="scientific">Cetraspora pellucida</name>
    <dbReference type="NCBI Taxonomy" id="1433469"/>
    <lineage>
        <taxon>Eukaryota</taxon>
        <taxon>Fungi</taxon>
        <taxon>Fungi incertae sedis</taxon>
        <taxon>Mucoromycota</taxon>
        <taxon>Glomeromycotina</taxon>
        <taxon>Glomeromycetes</taxon>
        <taxon>Diversisporales</taxon>
        <taxon>Gigasporaceae</taxon>
        <taxon>Cetraspora</taxon>
    </lineage>
</organism>
<keyword evidence="2" id="KW-1185">Reference proteome</keyword>
<proteinExistence type="predicted"/>
<gene>
    <name evidence="1" type="ORF">CPELLU_LOCUS20922</name>
</gene>
<feature type="non-terminal residue" evidence="1">
    <location>
        <position position="49"/>
    </location>
</feature>
<dbReference type="AlphaFoldDB" id="A0A9N9PD23"/>
<comment type="caution">
    <text evidence="1">The sequence shown here is derived from an EMBL/GenBank/DDBJ whole genome shotgun (WGS) entry which is preliminary data.</text>
</comment>